<dbReference type="OrthoDB" id="9977941at2759"/>
<dbReference type="InterPro" id="IPR052998">
    <property type="entry name" value="Hetero-Diels-Alderase-like"/>
</dbReference>
<dbReference type="PROSITE" id="PS51257">
    <property type="entry name" value="PROKAR_LIPOPROTEIN"/>
    <property type="match status" value="1"/>
</dbReference>
<accession>A0A4P9WB00</accession>
<keyword evidence="1" id="KW-0732">Signal</keyword>
<dbReference type="Gene3D" id="2.120.10.30">
    <property type="entry name" value="TolB, C-terminal domain"/>
    <property type="match status" value="1"/>
</dbReference>
<dbReference type="InterPro" id="IPR011042">
    <property type="entry name" value="6-blade_b-propeller_TolB-like"/>
</dbReference>
<feature type="chain" id="PRO_5020777847" description="SMP-30/Gluconolactonase/LRE-like region domain-containing protein" evidence="1">
    <location>
        <begin position="20"/>
        <end position="324"/>
    </location>
</feature>
<feature type="signal peptide" evidence="1">
    <location>
        <begin position="1"/>
        <end position="19"/>
    </location>
</feature>
<evidence type="ECO:0000313" key="3">
    <source>
        <dbReference type="Proteomes" id="UP000269721"/>
    </source>
</evidence>
<proteinExistence type="predicted"/>
<dbReference type="SUPFAM" id="SSF63829">
    <property type="entry name" value="Calcium-dependent phosphotriesterase"/>
    <property type="match status" value="1"/>
</dbReference>
<evidence type="ECO:0000313" key="2">
    <source>
        <dbReference type="EMBL" id="RKO89402.1"/>
    </source>
</evidence>
<gene>
    <name evidence="2" type="ORF">BDK51DRAFT_26914</name>
</gene>
<reference evidence="3" key="1">
    <citation type="journal article" date="2018" name="Nat. Microbiol.">
        <title>Leveraging single-cell genomics to expand the fungal tree of life.</title>
        <authorList>
            <person name="Ahrendt S.R."/>
            <person name="Quandt C.A."/>
            <person name="Ciobanu D."/>
            <person name="Clum A."/>
            <person name="Salamov A."/>
            <person name="Andreopoulos B."/>
            <person name="Cheng J.F."/>
            <person name="Woyke T."/>
            <person name="Pelin A."/>
            <person name="Henrissat B."/>
            <person name="Reynolds N.K."/>
            <person name="Benny G.L."/>
            <person name="Smith M.E."/>
            <person name="James T.Y."/>
            <person name="Grigoriev I.V."/>
        </authorList>
    </citation>
    <scope>NUCLEOTIDE SEQUENCE [LARGE SCALE GENOMIC DNA]</scope>
</reference>
<name>A0A4P9WB00_9FUNG</name>
<dbReference type="EMBL" id="KZ996114">
    <property type="protein sequence ID" value="RKO89402.1"/>
    <property type="molecule type" value="Genomic_DNA"/>
</dbReference>
<keyword evidence="3" id="KW-1185">Reference proteome</keyword>
<evidence type="ECO:0000256" key="1">
    <source>
        <dbReference type="SAM" id="SignalP"/>
    </source>
</evidence>
<dbReference type="PANTHER" id="PTHR42060">
    <property type="entry name" value="NHL REPEAT-CONTAINING PROTEIN-RELATED"/>
    <property type="match status" value="1"/>
</dbReference>
<dbReference type="PANTHER" id="PTHR42060:SF1">
    <property type="entry name" value="NHL REPEAT-CONTAINING PROTEIN"/>
    <property type="match status" value="1"/>
</dbReference>
<protein>
    <recommendedName>
        <fullName evidence="4">SMP-30/Gluconolactonase/LRE-like region domain-containing protein</fullName>
    </recommendedName>
</protein>
<evidence type="ECO:0008006" key="4">
    <source>
        <dbReference type="Google" id="ProtNLM"/>
    </source>
</evidence>
<sequence>MLSIKASVFLLAGLACSSASPFPTLPTTRTVAHFSNATWVENIAVRSNGQLLVTTFLPDAAGAGGIAELSPDQFFVAGTGLSLSPNTPPSPNAVFKIDMAAFDAGREHVTKVVELTDAIGLNGMTALDKHAGTLLVADSTRGYVYRVDTLTGSYTKVQDDDSMKATIATALQLGINGMHVLDGMLYFTNSNHGTFYKVAITEDGTAAGPYEVVADLRTILDDFTLIKNGDSYITTDPGNTVEFVKADGTASLVAGSADSILFGGTTAAQFGRTRADNRVLYVTTNGGLASGKNIAGGRVLAVDVSPSKWAAYLTPSGLRSRPLE</sequence>
<dbReference type="Proteomes" id="UP000269721">
    <property type="component" value="Unassembled WGS sequence"/>
</dbReference>
<organism evidence="2 3">
    <name type="scientific">Blyttiomyces helicus</name>
    <dbReference type="NCBI Taxonomy" id="388810"/>
    <lineage>
        <taxon>Eukaryota</taxon>
        <taxon>Fungi</taxon>
        <taxon>Fungi incertae sedis</taxon>
        <taxon>Chytridiomycota</taxon>
        <taxon>Chytridiomycota incertae sedis</taxon>
        <taxon>Chytridiomycetes</taxon>
        <taxon>Chytridiomycetes incertae sedis</taxon>
        <taxon>Blyttiomyces</taxon>
    </lineage>
</organism>
<dbReference type="AlphaFoldDB" id="A0A4P9WB00"/>